<dbReference type="AlphaFoldDB" id="A0A7J9CI02"/>
<dbReference type="Proteomes" id="UP000593579">
    <property type="component" value="Unassembled WGS sequence"/>
</dbReference>
<gene>
    <name evidence="1" type="ORF">Gogos_005008</name>
</gene>
<evidence type="ECO:0000313" key="1">
    <source>
        <dbReference type="EMBL" id="MBA0748160.1"/>
    </source>
</evidence>
<sequence>MRSVNRRLKKPPNILKNKGNKFKVRGLSKVSISMAINRIANSLKSNLVVEDLMDSMKVEDYEVEVVAFLKTRVNRLKVDGIISKLGFNYSHRIESMGFFWRNMALLEEFREREILIFFISPDEKRGGGPVTYKYSLFMDFLANNILRDLGFKGPMFTWHKGRNFERIDRVVGNMDVGTKFFKSFGLPSPETKVRS</sequence>
<protein>
    <submittedName>
        <fullName evidence="1">Uncharacterized protein</fullName>
    </submittedName>
</protein>
<proteinExistence type="predicted"/>
<reference evidence="1 2" key="1">
    <citation type="journal article" date="2019" name="Genome Biol. Evol.">
        <title>Insights into the evolution of the New World diploid cottons (Gossypium, subgenus Houzingenia) based on genome sequencing.</title>
        <authorList>
            <person name="Grover C.E."/>
            <person name="Arick M.A. 2nd"/>
            <person name="Thrash A."/>
            <person name="Conover J.L."/>
            <person name="Sanders W.S."/>
            <person name="Peterson D.G."/>
            <person name="Frelichowski J.E."/>
            <person name="Scheffler J.A."/>
            <person name="Scheffler B.E."/>
            <person name="Wendel J.F."/>
        </authorList>
    </citation>
    <scope>NUCLEOTIDE SEQUENCE [LARGE SCALE GENOMIC DNA]</scope>
    <source>
        <strain evidence="1">5</strain>
        <tissue evidence="1">Leaf</tissue>
    </source>
</reference>
<comment type="caution">
    <text evidence="1">The sequence shown here is derived from an EMBL/GenBank/DDBJ whole genome shotgun (WGS) entry which is preliminary data.</text>
</comment>
<accession>A0A7J9CI02</accession>
<evidence type="ECO:0000313" key="2">
    <source>
        <dbReference type="Proteomes" id="UP000593579"/>
    </source>
</evidence>
<dbReference type="EMBL" id="JABEZY010000010">
    <property type="protein sequence ID" value="MBA0748160.1"/>
    <property type="molecule type" value="Genomic_DNA"/>
</dbReference>
<name>A0A7J9CI02_GOSGO</name>
<keyword evidence="2" id="KW-1185">Reference proteome</keyword>
<dbReference type="OrthoDB" id="1002677at2759"/>
<organism evidence="1 2">
    <name type="scientific">Gossypium gossypioides</name>
    <name type="common">Mexican cotton</name>
    <name type="synonym">Selera gossypioides</name>
    <dbReference type="NCBI Taxonomy" id="34282"/>
    <lineage>
        <taxon>Eukaryota</taxon>
        <taxon>Viridiplantae</taxon>
        <taxon>Streptophyta</taxon>
        <taxon>Embryophyta</taxon>
        <taxon>Tracheophyta</taxon>
        <taxon>Spermatophyta</taxon>
        <taxon>Magnoliopsida</taxon>
        <taxon>eudicotyledons</taxon>
        <taxon>Gunneridae</taxon>
        <taxon>Pentapetalae</taxon>
        <taxon>rosids</taxon>
        <taxon>malvids</taxon>
        <taxon>Malvales</taxon>
        <taxon>Malvaceae</taxon>
        <taxon>Malvoideae</taxon>
        <taxon>Gossypium</taxon>
    </lineage>
</organism>